<dbReference type="InterPro" id="IPR036291">
    <property type="entry name" value="NAD(P)-bd_dom_sf"/>
</dbReference>
<dbReference type="Gene3D" id="3.40.50.720">
    <property type="entry name" value="NAD(P)-binding Rossmann-like Domain"/>
    <property type="match status" value="1"/>
</dbReference>
<organism evidence="2">
    <name type="scientific">marine sediment metagenome</name>
    <dbReference type="NCBI Taxonomy" id="412755"/>
    <lineage>
        <taxon>unclassified sequences</taxon>
        <taxon>metagenomes</taxon>
        <taxon>ecological metagenomes</taxon>
    </lineage>
</organism>
<dbReference type="PANTHER" id="PTHR43245">
    <property type="entry name" value="BIFUNCTIONAL POLYMYXIN RESISTANCE PROTEIN ARNA"/>
    <property type="match status" value="1"/>
</dbReference>
<dbReference type="Pfam" id="PF01370">
    <property type="entry name" value="Epimerase"/>
    <property type="match status" value="1"/>
</dbReference>
<feature type="domain" description="NAD-dependent epimerase/dehydratase" evidence="1">
    <location>
        <begin position="5"/>
        <end position="230"/>
    </location>
</feature>
<accession>A0A0F9EKX7</accession>
<proteinExistence type="predicted"/>
<dbReference type="AlphaFoldDB" id="A0A0F9EKX7"/>
<reference evidence="2" key="1">
    <citation type="journal article" date="2015" name="Nature">
        <title>Complex archaea that bridge the gap between prokaryotes and eukaryotes.</title>
        <authorList>
            <person name="Spang A."/>
            <person name="Saw J.H."/>
            <person name="Jorgensen S.L."/>
            <person name="Zaremba-Niedzwiedzka K."/>
            <person name="Martijn J."/>
            <person name="Lind A.E."/>
            <person name="van Eijk R."/>
            <person name="Schleper C."/>
            <person name="Guy L."/>
            <person name="Ettema T.J."/>
        </authorList>
    </citation>
    <scope>NUCLEOTIDE SEQUENCE</scope>
</reference>
<sequence>MKTKILVTGGLGFIGSNLVDTLIKKENNDVHVIDNLKSGSEDYKNNKAKYYIQDIRDVFKEEYSELIENLGTLKIIFHLAALPRIQESLKNPGETISVNSYGTLQIAELARKFNARVVYASTSAIEGGIFLNPYCYSKWLGEEHFRLYNKLYGLKTGIVRFFNVYGNRHPTDGAYVTVVSVFEQQCLKNTPLTITSDGEQRRDFINVTDICEGLIEISTNKWDCEVFNLGSARNLSINELAKIFSHEIRYIPAREGEMRETLADISFTQKKLNWKPIIKIEDYILDWVEKNKKLK</sequence>
<comment type="caution">
    <text evidence="2">The sequence shown here is derived from an EMBL/GenBank/DDBJ whole genome shotgun (WGS) entry which is preliminary data.</text>
</comment>
<name>A0A0F9EKX7_9ZZZZ</name>
<gene>
    <name evidence="2" type="ORF">LCGC14_2414310</name>
</gene>
<dbReference type="InterPro" id="IPR050177">
    <property type="entry name" value="Lipid_A_modif_metabolic_enz"/>
</dbReference>
<dbReference type="InterPro" id="IPR001509">
    <property type="entry name" value="Epimerase_deHydtase"/>
</dbReference>
<protein>
    <recommendedName>
        <fullName evidence="1">NAD-dependent epimerase/dehydratase domain-containing protein</fullName>
    </recommendedName>
</protein>
<evidence type="ECO:0000313" key="2">
    <source>
        <dbReference type="EMBL" id="KKL24538.1"/>
    </source>
</evidence>
<dbReference type="SUPFAM" id="SSF51735">
    <property type="entry name" value="NAD(P)-binding Rossmann-fold domains"/>
    <property type="match status" value="1"/>
</dbReference>
<dbReference type="EMBL" id="LAZR01036555">
    <property type="protein sequence ID" value="KKL24538.1"/>
    <property type="molecule type" value="Genomic_DNA"/>
</dbReference>
<dbReference type="PANTHER" id="PTHR43245:SF13">
    <property type="entry name" value="UDP-D-APIOSE_UDP-D-XYLOSE SYNTHASE 2"/>
    <property type="match status" value="1"/>
</dbReference>
<evidence type="ECO:0000259" key="1">
    <source>
        <dbReference type="Pfam" id="PF01370"/>
    </source>
</evidence>